<keyword evidence="2 6" id="KW-0732">Signal</keyword>
<dbReference type="PANTHER" id="PTHR34001:SF3">
    <property type="entry name" value="BLL7405 PROTEIN"/>
    <property type="match status" value="1"/>
</dbReference>
<feature type="domain" description="Outer membrane protein beta-barrel" evidence="7">
    <location>
        <begin position="10"/>
        <end position="253"/>
    </location>
</feature>
<comment type="caution">
    <text evidence="8">The sequence shown here is derived from an EMBL/GenBank/DDBJ whole genome shotgun (WGS) entry which is preliminary data.</text>
</comment>
<accession>A0ABT0D9S1</accession>
<keyword evidence="4" id="KW-0998">Cell outer membrane</keyword>
<keyword evidence="9" id="KW-1185">Reference proteome</keyword>
<dbReference type="PANTHER" id="PTHR34001">
    <property type="entry name" value="BLL7405 PROTEIN"/>
    <property type="match status" value="1"/>
</dbReference>
<keyword evidence="3" id="KW-0472">Membrane</keyword>
<comment type="similarity">
    <text evidence="5">Belongs to the Omp25/RopB family.</text>
</comment>
<name>A0ABT0D9S1_9HYPH</name>
<sequence length="253" mass="26738">MHRALPGTAAALAIALLTAPASAADLAYPAPQPVLPPPAPAYSWTGLYVGGYVGYGQAKVKNVDTPLASGYLTYGEMWDSGGMKGTAWFGGVQAGYNYQFANNVVLGGEADLVIGSFRKTYGFGYTAYAPGIANAYAGEIRAKVDAFGTIRARLGYAFDRLMPYVTGGAAWANAKVSASGSINGIPVYSDSVSDTYWGWSAGAGVEYALSSNWSVRAEYIYADFGSPDLGRAYRSQDHDFSIQAARLGVNYKF</sequence>
<comment type="subcellular location">
    <subcellularLocation>
        <location evidence="1">Cell outer membrane</location>
    </subcellularLocation>
</comment>
<feature type="chain" id="PRO_5045052181" evidence="6">
    <location>
        <begin position="24"/>
        <end position="253"/>
    </location>
</feature>
<evidence type="ECO:0000256" key="3">
    <source>
        <dbReference type="ARBA" id="ARBA00023136"/>
    </source>
</evidence>
<dbReference type="SUPFAM" id="SSF56925">
    <property type="entry name" value="OMPA-like"/>
    <property type="match status" value="1"/>
</dbReference>
<evidence type="ECO:0000313" key="9">
    <source>
        <dbReference type="Proteomes" id="UP001203284"/>
    </source>
</evidence>
<evidence type="ECO:0000256" key="4">
    <source>
        <dbReference type="ARBA" id="ARBA00023237"/>
    </source>
</evidence>
<evidence type="ECO:0000259" key="7">
    <source>
        <dbReference type="Pfam" id="PF13505"/>
    </source>
</evidence>
<evidence type="ECO:0000256" key="2">
    <source>
        <dbReference type="ARBA" id="ARBA00022729"/>
    </source>
</evidence>
<dbReference type="Pfam" id="PF13505">
    <property type="entry name" value="OMP_b-brl"/>
    <property type="match status" value="1"/>
</dbReference>
<dbReference type="InterPro" id="IPR011250">
    <property type="entry name" value="OMP/PagP_B-barrel"/>
</dbReference>
<dbReference type="Gene3D" id="2.40.160.20">
    <property type="match status" value="1"/>
</dbReference>
<evidence type="ECO:0000313" key="8">
    <source>
        <dbReference type="EMBL" id="MCK0196698.1"/>
    </source>
</evidence>
<evidence type="ECO:0000256" key="5">
    <source>
        <dbReference type="ARBA" id="ARBA00038306"/>
    </source>
</evidence>
<organism evidence="8 9">
    <name type="scientific">Ancylobacter crimeensis</name>
    <dbReference type="NCBI Taxonomy" id="2579147"/>
    <lineage>
        <taxon>Bacteria</taxon>
        <taxon>Pseudomonadati</taxon>
        <taxon>Pseudomonadota</taxon>
        <taxon>Alphaproteobacteria</taxon>
        <taxon>Hyphomicrobiales</taxon>
        <taxon>Xanthobacteraceae</taxon>
        <taxon>Ancylobacter</taxon>
    </lineage>
</organism>
<proteinExistence type="inferred from homology"/>
<gene>
    <name evidence="8" type="ORF">MWN34_07190</name>
</gene>
<dbReference type="EMBL" id="JALKCH010000004">
    <property type="protein sequence ID" value="MCK0196698.1"/>
    <property type="molecule type" value="Genomic_DNA"/>
</dbReference>
<reference evidence="8 9" key="1">
    <citation type="submission" date="2022-04" db="EMBL/GenBank/DDBJ databases">
        <authorList>
            <person name="Grouzdev D.S."/>
            <person name="Pantiukh K.S."/>
            <person name="Krutkina M.S."/>
        </authorList>
    </citation>
    <scope>NUCLEOTIDE SEQUENCE [LARGE SCALE GENOMIC DNA]</scope>
    <source>
        <strain evidence="8 9">6x-1</strain>
    </source>
</reference>
<dbReference type="InterPro" id="IPR051692">
    <property type="entry name" value="OMP-like"/>
</dbReference>
<evidence type="ECO:0000256" key="1">
    <source>
        <dbReference type="ARBA" id="ARBA00004442"/>
    </source>
</evidence>
<feature type="signal peptide" evidence="6">
    <location>
        <begin position="1"/>
        <end position="23"/>
    </location>
</feature>
<dbReference type="RefSeq" id="WP_247028040.1">
    <property type="nucleotide sequence ID" value="NZ_JALKCH010000004.1"/>
</dbReference>
<evidence type="ECO:0000256" key="6">
    <source>
        <dbReference type="SAM" id="SignalP"/>
    </source>
</evidence>
<dbReference type="InterPro" id="IPR027385">
    <property type="entry name" value="Beta-barrel_OMP"/>
</dbReference>
<protein>
    <submittedName>
        <fullName evidence="8">Outer membrane beta-barrel protein</fullName>
    </submittedName>
</protein>
<dbReference type="Proteomes" id="UP001203284">
    <property type="component" value="Unassembled WGS sequence"/>
</dbReference>